<dbReference type="SUPFAM" id="SSF54631">
    <property type="entry name" value="CBS-domain pair"/>
    <property type="match status" value="2"/>
</dbReference>
<dbReference type="InterPro" id="IPR050511">
    <property type="entry name" value="AMPK_gamma/SDS23_families"/>
</dbReference>
<dbReference type="PANTHER" id="PTHR13780:SF128">
    <property type="entry name" value="CBS DOMAIN-CONTAINING PROTEIN"/>
    <property type="match status" value="1"/>
</dbReference>
<protein>
    <recommendedName>
        <fullName evidence="4">CBS domain-containing protein</fullName>
    </recommendedName>
</protein>
<feature type="domain" description="CBS" evidence="4">
    <location>
        <begin position="30"/>
        <end position="94"/>
    </location>
</feature>
<dbReference type="AlphaFoldDB" id="A0A9W8EEI3"/>
<dbReference type="Gene3D" id="3.10.580.10">
    <property type="entry name" value="CBS-domain"/>
    <property type="match status" value="2"/>
</dbReference>
<evidence type="ECO:0000313" key="6">
    <source>
        <dbReference type="Proteomes" id="UP001151582"/>
    </source>
</evidence>
<dbReference type="PROSITE" id="PS51371">
    <property type="entry name" value="CBS"/>
    <property type="match status" value="3"/>
</dbReference>
<feature type="domain" description="CBS" evidence="4">
    <location>
        <begin position="277"/>
        <end position="332"/>
    </location>
</feature>
<keyword evidence="6" id="KW-1185">Reference proteome</keyword>
<reference evidence="5" key="1">
    <citation type="submission" date="2022-07" db="EMBL/GenBank/DDBJ databases">
        <title>Phylogenomic reconstructions and comparative analyses of Kickxellomycotina fungi.</title>
        <authorList>
            <person name="Reynolds N.K."/>
            <person name="Stajich J.E."/>
            <person name="Barry K."/>
            <person name="Grigoriev I.V."/>
            <person name="Crous P."/>
            <person name="Smith M.E."/>
        </authorList>
    </citation>
    <scope>NUCLEOTIDE SEQUENCE</scope>
    <source>
        <strain evidence="5">RSA 567</strain>
    </source>
</reference>
<evidence type="ECO:0000256" key="1">
    <source>
        <dbReference type="ARBA" id="ARBA00022737"/>
    </source>
</evidence>
<gene>
    <name evidence="5" type="ORF">H4R34_000623</name>
</gene>
<keyword evidence="2 3" id="KW-0129">CBS domain</keyword>
<dbReference type="Proteomes" id="UP001151582">
    <property type="component" value="Unassembled WGS sequence"/>
</dbReference>
<accession>A0A9W8EEI3</accession>
<dbReference type="PANTHER" id="PTHR13780">
    <property type="entry name" value="AMP-ACTIVATED PROTEIN KINASE, GAMMA REGULATORY SUBUNIT"/>
    <property type="match status" value="1"/>
</dbReference>
<evidence type="ECO:0000256" key="2">
    <source>
        <dbReference type="ARBA" id="ARBA00023122"/>
    </source>
</evidence>
<dbReference type="EMBL" id="JANBQB010000018">
    <property type="protein sequence ID" value="KAJ1984476.1"/>
    <property type="molecule type" value="Genomic_DNA"/>
</dbReference>
<dbReference type="SMART" id="SM00116">
    <property type="entry name" value="CBS"/>
    <property type="match status" value="4"/>
</dbReference>
<dbReference type="OrthoDB" id="449052at2759"/>
<comment type="caution">
    <text evidence="5">The sequence shown here is derived from an EMBL/GenBank/DDBJ whole genome shotgun (WGS) entry which is preliminary data.</text>
</comment>
<proteinExistence type="predicted"/>
<dbReference type="InterPro" id="IPR000644">
    <property type="entry name" value="CBS_dom"/>
</dbReference>
<feature type="domain" description="CBS" evidence="4">
    <location>
        <begin position="207"/>
        <end position="263"/>
    </location>
</feature>
<evidence type="ECO:0000256" key="3">
    <source>
        <dbReference type="PROSITE-ProRule" id="PRU00703"/>
    </source>
</evidence>
<sequence length="332" mass="35948">MAVTSLQQLTPAALKPLQADVATTPVTTHLQRRALVAAPPTITVAEALRLLATHNILSLPIYSHYQPDQVANIVTIHDILSYVTALPEPGHPATATPSDAAATAAVPSLWTERLQSNIEAVMTLDASKESYRFFACEVGDTLAKTLQAFASGMHRALVKQYSPQGDHVKPSFILTQTDVVRYVHDHPETVPESVLAQTVEQAFATAFTHKPLVVPAELLTLHALRRMDEANHTAAAVVDSDGTIVGNLSASDLRGLTEENLALLNRPVMDFLQHLSPNRPAPVTVTASDTLKTVMAKIHANHVHRTWVVDHANQPITVITLTDLLQVFNASQ</sequence>
<dbReference type="Pfam" id="PF00571">
    <property type="entry name" value="CBS"/>
    <property type="match status" value="3"/>
</dbReference>
<evidence type="ECO:0000313" key="5">
    <source>
        <dbReference type="EMBL" id="KAJ1984476.1"/>
    </source>
</evidence>
<organism evidence="5 6">
    <name type="scientific">Dimargaris verticillata</name>
    <dbReference type="NCBI Taxonomy" id="2761393"/>
    <lineage>
        <taxon>Eukaryota</taxon>
        <taxon>Fungi</taxon>
        <taxon>Fungi incertae sedis</taxon>
        <taxon>Zoopagomycota</taxon>
        <taxon>Kickxellomycotina</taxon>
        <taxon>Dimargaritomycetes</taxon>
        <taxon>Dimargaritales</taxon>
        <taxon>Dimargaritaceae</taxon>
        <taxon>Dimargaris</taxon>
    </lineage>
</organism>
<evidence type="ECO:0000259" key="4">
    <source>
        <dbReference type="PROSITE" id="PS51371"/>
    </source>
</evidence>
<dbReference type="CDD" id="cd02205">
    <property type="entry name" value="CBS_pair_SF"/>
    <property type="match status" value="1"/>
</dbReference>
<keyword evidence="1" id="KW-0677">Repeat</keyword>
<dbReference type="InterPro" id="IPR046342">
    <property type="entry name" value="CBS_dom_sf"/>
</dbReference>
<name>A0A9W8EEI3_9FUNG</name>